<organism evidence="1 2">
    <name type="scientific">Hypholoma sublateritium (strain FD-334 SS-4)</name>
    <dbReference type="NCBI Taxonomy" id="945553"/>
    <lineage>
        <taxon>Eukaryota</taxon>
        <taxon>Fungi</taxon>
        <taxon>Dikarya</taxon>
        <taxon>Basidiomycota</taxon>
        <taxon>Agaricomycotina</taxon>
        <taxon>Agaricomycetes</taxon>
        <taxon>Agaricomycetidae</taxon>
        <taxon>Agaricales</taxon>
        <taxon>Agaricineae</taxon>
        <taxon>Strophariaceae</taxon>
        <taxon>Hypholoma</taxon>
    </lineage>
</organism>
<keyword evidence="2" id="KW-1185">Reference proteome</keyword>
<evidence type="ECO:0000313" key="1">
    <source>
        <dbReference type="EMBL" id="KJA20420.1"/>
    </source>
</evidence>
<dbReference type="Proteomes" id="UP000054270">
    <property type="component" value="Unassembled WGS sequence"/>
</dbReference>
<accession>A0A0D2PKA8</accession>
<sequence>MKSIPTPKLRRVISSSFQTVFRNLISHKAAGPPKLPPELERQIFETCAFDCPEVCTTLVLVCKRVYAWIDPILISTVCIDQVLSSQHTKLKSFLAKLTSGKNPMDYYARHVKNLALLGGFYKDGEVDRVLAICTGVENLASTALRKLYINLWWYFDGSAAPSFDHACFRNLTHLHLAEDDEMWPFYTGWEHLVRLSHLALPYRGFPHQLERVIQAVPAVRYVALCLCCANNQYIYADGIKRTVCGVHVVVLAHIPNSDWEGGARGKGDFWNDVEVEVERRLRDRSS</sequence>
<name>A0A0D2PKA8_HYPSF</name>
<proteinExistence type="predicted"/>
<dbReference type="EMBL" id="KN817567">
    <property type="protein sequence ID" value="KJA20420.1"/>
    <property type="molecule type" value="Genomic_DNA"/>
</dbReference>
<evidence type="ECO:0008006" key="3">
    <source>
        <dbReference type="Google" id="ProtNLM"/>
    </source>
</evidence>
<protein>
    <recommendedName>
        <fullName evidence="3">F-box domain-containing protein</fullName>
    </recommendedName>
</protein>
<reference evidence="2" key="1">
    <citation type="submission" date="2014-04" db="EMBL/GenBank/DDBJ databases">
        <title>Evolutionary Origins and Diversification of the Mycorrhizal Mutualists.</title>
        <authorList>
            <consortium name="DOE Joint Genome Institute"/>
            <consortium name="Mycorrhizal Genomics Consortium"/>
            <person name="Kohler A."/>
            <person name="Kuo A."/>
            <person name="Nagy L.G."/>
            <person name="Floudas D."/>
            <person name="Copeland A."/>
            <person name="Barry K.W."/>
            <person name="Cichocki N."/>
            <person name="Veneault-Fourrey C."/>
            <person name="LaButti K."/>
            <person name="Lindquist E.A."/>
            <person name="Lipzen A."/>
            <person name="Lundell T."/>
            <person name="Morin E."/>
            <person name="Murat C."/>
            <person name="Riley R."/>
            <person name="Ohm R."/>
            <person name="Sun H."/>
            <person name="Tunlid A."/>
            <person name="Henrissat B."/>
            <person name="Grigoriev I.V."/>
            <person name="Hibbett D.S."/>
            <person name="Martin F."/>
        </authorList>
    </citation>
    <scope>NUCLEOTIDE SEQUENCE [LARGE SCALE GENOMIC DNA]</scope>
    <source>
        <strain evidence="2">FD-334 SS-4</strain>
    </source>
</reference>
<dbReference type="OrthoDB" id="3021279at2759"/>
<dbReference type="AlphaFoldDB" id="A0A0D2PKA8"/>
<gene>
    <name evidence="1" type="ORF">HYPSUDRAFT_811842</name>
</gene>
<evidence type="ECO:0000313" key="2">
    <source>
        <dbReference type="Proteomes" id="UP000054270"/>
    </source>
</evidence>